<keyword evidence="3" id="KW-1185">Reference proteome</keyword>
<organism evidence="2 3">
    <name type="scientific">Terrihalobacillus insolitus</name>
    <dbReference type="NCBI Taxonomy" id="2950438"/>
    <lineage>
        <taxon>Bacteria</taxon>
        <taxon>Bacillati</taxon>
        <taxon>Bacillota</taxon>
        <taxon>Bacilli</taxon>
        <taxon>Bacillales</taxon>
        <taxon>Bacillaceae</taxon>
        <taxon>Terrihalobacillus</taxon>
    </lineage>
</organism>
<dbReference type="EMBL" id="JAMQKB010000001">
    <property type="protein sequence ID" value="MDC3423382.1"/>
    <property type="molecule type" value="Genomic_DNA"/>
</dbReference>
<keyword evidence="1" id="KW-0175">Coiled coil</keyword>
<proteinExistence type="predicted"/>
<evidence type="ECO:0000256" key="1">
    <source>
        <dbReference type="SAM" id="Coils"/>
    </source>
</evidence>
<feature type="coiled-coil region" evidence="1">
    <location>
        <begin position="5"/>
        <end position="67"/>
    </location>
</feature>
<name>A0A9X4AKJ7_9BACI</name>
<dbReference type="RefSeq" id="WP_272435068.1">
    <property type="nucleotide sequence ID" value="NZ_JAMQKB010000001.1"/>
</dbReference>
<protein>
    <submittedName>
        <fullName evidence="2">Uncharacterized protein</fullName>
    </submittedName>
</protein>
<dbReference type="Proteomes" id="UP001145050">
    <property type="component" value="Unassembled WGS sequence"/>
</dbReference>
<accession>A0A9X4AKJ7</accession>
<evidence type="ECO:0000313" key="3">
    <source>
        <dbReference type="Proteomes" id="UP001145050"/>
    </source>
</evidence>
<gene>
    <name evidence="2" type="ORF">NC797_02530</name>
</gene>
<reference evidence="2" key="1">
    <citation type="submission" date="2022-06" db="EMBL/GenBank/DDBJ databases">
        <title>Aquibacillus sp. a new bacterium isolated from soil saline samples.</title>
        <authorList>
            <person name="Galisteo C."/>
            <person name="De La Haba R."/>
            <person name="Sanchez-Porro C."/>
            <person name="Ventosa A."/>
        </authorList>
    </citation>
    <scope>NUCLEOTIDE SEQUENCE</scope>
    <source>
        <strain evidence="2">3ASR75-11</strain>
    </source>
</reference>
<comment type="caution">
    <text evidence="2">The sequence shown here is derived from an EMBL/GenBank/DDBJ whole genome shotgun (WGS) entry which is preliminary data.</text>
</comment>
<dbReference type="AlphaFoldDB" id="A0A9X4AKJ7"/>
<evidence type="ECO:0000313" key="2">
    <source>
        <dbReference type="EMBL" id="MDC3423382.1"/>
    </source>
</evidence>
<sequence length="318" mass="36003">MMSPQERANEKIQETETIIKETNEILNKLELPDFAKEIQLNSFNRRLNNLKEECEEIERTSESEELILTLHPRDLPSGQISVRSLTTILGGFQNLSDSIANTLYNQPSEKGKIPQEILDFNEMIFKEAKAGSFKAVLELKHSSKNLFDEPVQSQTLSELFELLFSSEGEETLSESISFLGPRALKNYSEWTKTLRDLDTAVEVEWASSYKGYSKVSINPEKAENIYKILSEFSETSEEEVNLNGKLMGANIRTKTFEINTNDGEKITGRISKDALPKVASFVLDKQCKAILLKVTTKSSSKEKVSWTLKSISVIKEED</sequence>